<proteinExistence type="predicted"/>
<feature type="domain" description="Ribosomal protein eL8/eL30/eS12/Gadd45" evidence="1">
    <location>
        <begin position="13"/>
        <end position="80"/>
    </location>
</feature>
<organism evidence="2 3">
    <name type="scientific">Arabidopsis arenosa</name>
    <name type="common">Sand rock-cress</name>
    <name type="synonym">Cardaminopsis arenosa</name>
    <dbReference type="NCBI Taxonomy" id="38785"/>
    <lineage>
        <taxon>Eukaryota</taxon>
        <taxon>Viridiplantae</taxon>
        <taxon>Streptophyta</taxon>
        <taxon>Embryophyta</taxon>
        <taxon>Tracheophyta</taxon>
        <taxon>Spermatophyta</taxon>
        <taxon>Magnoliopsida</taxon>
        <taxon>eudicotyledons</taxon>
        <taxon>Gunneridae</taxon>
        <taxon>Pentapetalae</taxon>
        <taxon>rosids</taxon>
        <taxon>malvids</taxon>
        <taxon>Brassicales</taxon>
        <taxon>Brassicaceae</taxon>
        <taxon>Camelineae</taxon>
        <taxon>Arabidopsis</taxon>
    </lineage>
</organism>
<dbReference type="Gene3D" id="3.30.1330.30">
    <property type="match status" value="1"/>
</dbReference>
<sequence>MPWSGPALLFVRRSAEIGSLSKGSTDVKIAVRNGEARIVILARDAPQHLRNEISTLCGPNYISIYEVPNSVELGIAATINGGPTPICALVAPDQDDELQDLIRSWEVILRAIWSLHFYLAGYNP</sequence>
<dbReference type="AlphaFoldDB" id="A0A8S2AAW6"/>
<dbReference type="InterPro" id="IPR029064">
    <property type="entry name" value="Ribosomal_eL30-like_sf"/>
</dbReference>
<reference evidence="2" key="1">
    <citation type="submission" date="2021-01" db="EMBL/GenBank/DDBJ databases">
        <authorList>
            <person name="Bezrukov I."/>
        </authorList>
    </citation>
    <scope>NUCLEOTIDE SEQUENCE</scope>
</reference>
<name>A0A8S2AAW6_ARAAE</name>
<evidence type="ECO:0000259" key="1">
    <source>
        <dbReference type="Pfam" id="PF01248"/>
    </source>
</evidence>
<accession>A0A8S2AAW6</accession>
<keyword evidence="3" id="KW-1185">Reference proteome</keyword>
<dbReference type="InterPro" id="IPR004038">
    <property type="entry name" value="Ribosomal_eL8/eL30/eS12/Gad45"/>
</dbReference>
<dbReference type="SUPFAM" id="SSF55315">
    <property type="entry name" value="L30e-like"/>
    <property type="match status" value="1"/>
</dbReference>
<dbReference type="Pfam" id="PF01248">
    <property type="entry name" value="Ribosomal_L7Ae"/>
    <property type="match status" value="1"/>
</dbReference>
<gene>
    <name evidence="2" type="ORF">AARE701A_LOCUS13060</name>
</gene>
<dbReference type="EMBL" id="LR999455">
    <property type="protein sequence ID" value="CAE6075779.1"/>
    <property type="molecule type" value="Genomic_DNA"/>
</dbReference>
<dbReference type="Proteomes" id="UP000682877">
    <property type="component" value="Chromosome 5"/>
</dbReference>
<evidence type="ECO:0000313" key="3">
    <source>
        <dbReference type="Proteomes" id="UP000682877"/>
    </source>
</evidence>
<evidence type="ECO:0000313" key="2">
    <source>
        <dbReference type="EMBL" id="CAE6075779.1"/>
    </source>
</evidence>
<protein>
    <recommendedName>
        <fullName evidence="1">Ribosomal protein eL8/eL30/eS12/Gadd45 domain-containing protein</fullName>
    </recommendedName>
</protein>